<dbReference type="Pfam" id="PF02837">
    <property type="entry name" value="Glyco_hydro_2_N"/>
    <property type="match status" value="1"/>
</dbReference>
<evidence type="ECO:0000256" key="1">
    <source>
        <dbReference type="ARBA" id="ARBA00007401"/>
    </source>
</evidence>
<dbReference type="SUPFAM" id="SSF49373">
    <property type="entry name" value="Invasin/intimin cell-adhesion fragments"/>
    <property type="match status" value="1"/>
</dbReference>
<evidence type="ECO:0000259" key="5">
    <source>
        <dbReference type="Pfam" id="PF02836"/>
    </source>
</evidence>
<evidence type="ECO:0000313" key="10">
    <source>
        <dbReference type="Proteomes" id="UP000192277"/>
    </source>
</evidence>
<feature type="domain" description="DUF4982" evidence="7">
    <location>
        <begin position="627"/>
        <end position="686"/>
    </location>
</feature>
<keyword evidence="3" id="KW-0326">Glycosidase</keyword>
<dbReference type="InterPro" id="IPR006101">
    <property type="entry name" value="Glyco_hydro_2"/>
</dbReference>
<dbReference type="Gene3D" id="2.60.40.10">
    <property type="entry name" value="Immunoglobulins"/>
    <property type="match status" value="3"/>
</dbReference>
<dbReference type="InterPro" id="IPR036156">
    <property type="entry name" value="Beta-gal/glucu_dom_sf"/>
</dbReference>
<proteinExistence type="inferred from homology"/>
<dbReference type="InterPro" id="IPR008979">
    <property type="entry name" value="Galactose-bd-like_sf"/>
</dbReference>
<dbReference type="Proteomes" id="UP000192277">
    <property type="component" value="Unassembled WGS sequence"/>
</dbReference>
<dbReference type="InterPro" id="IPR013783">
    <property type="entry name" value="Ig-like_fold"/>
</dbReference>
<dbReference type="InterPro" id="IPR040605">
    <property type="entry name" value="Glyco_hydro2_dom5"/>
</dbReference>
<dbReference type="PANTHER" id="PTHR42732">
    <property type="entry name" value="BETA-GALACTOSIDASE"/>
    <property type="match status" value="1"/>
</dbReference>
<dbReference type="EMBL" id="LWBO01000004">
    <property type="protein sequence ID" value="OQP52265.1"/>
    <property type="molecule type" value="Genomic_DNA"/>
</dbReference>
<keyword evidence="10" id="KW-1185">Reference proteome</keyword>
<dbReference type="InterPro" id="IPR023232">
    <property type="entry name" value="Glyco_hydro_2_AS"/>
</dbReference>
<dbReference type="SUPFAM" id="SSF49785">
    <property type="entry name" value="Galactose-binding domain-like"/>
    <property type="match status" value="1"/>
</dbReference>
<dbReference type="InterPro" id="IPR051913">
    <property type="entry name" value="GH2_Domain-Containing"/>
</dbReference>
<gene>
    <name evidence="9" type="ORF">A4D02_24025</name>
</gene>
<feature type="domain" description="Glycoside hydrolase family 2 immunoglobulin-like beta-sandwich" evidence="4">
    <location>
        <begin position="191"/>
        <end position="290"/>
    </location>
</feature>
<name>A0ABX3P0J5_9BACT</name>
<dbReference type="Gene3D" id="3.20.20.80">
    <property type="entry name" value="Glycosidases"/>
    <property type="match status" value="1"/>
</dbReference>
<feature type="domain" description="Glycosyl hydrolases family 2 sugar binding" evidence="6">
    <location>
        <begin position="85"/>
        <end position="180"/>
    </location>
</feature>
<dbReference type="Pfam" id="PF18565">
    <property type="entry name" value="Glyco_hydro2_C5"/>
    <property type="match status" value="1"/>
</dbReference>
<comment type="caution">
    <text evidence="9">The sequence shown here is derived from an EMBL/GenBank/DDBJ whole genome shotgun (WGS) entry which is preliminary data.</text>
</comment>
<dbReference type="InterPro" id="IPR006103">
    <property type="entry name" value="Glyco_hydro_2_cat"/>
</dbReference>
<evidence type="ECO:0000313" key="9">
    <source>
        <dbReference type="EMBL" id="OQP52265.1"/>
    </source>
</evidence>
<dbReference type="Pfam" id="PF00703">
    <property type="entry name" value="Glyco_hydro_2"/>
    <property type="match status" value="1"/>
</dbReference>
<comment type="similarity">
    <text evidence="1">Belongs to the glycosyl hydrolase 2 family.</text>
</comment>
<dbReference type="PROSITE" id="PS00608">
    <property type="entry name" value="GLYCOSYL_HYDROL_F2_2"/>
    <property type="match status" value="1"/>
</dbReference>
<feature type="domain" description="Glycoside hydrolase family 2" evidence="8">
    <location>
        <begin position="701"/>
        <end position="800"/>
    </location>
</feature>
<dbReference type="Pfam" id="PF02836">
    <property type="entry name" value="Glyco_hydro_2_C"/>
    <property type="match status" value="1"/>
</dbReference>
<dbReference type="InterPro" id="IPR006102">
    <property type="entry name" value="Ig-like_GH2"/>
</dbReference>
<dbReference type="GO" id="GO:0016787">
    <property type="term" value="F:hydrolase activity"/>
    <property type="evidence" value="ECO:0007669"/>
    <property type="project" value="UniProtKB-KW"/>
</dbReference>
<dbReference type="InterPro" id="IPR008964">
    <property type="entry name" value="Invasin/intimin_cell_adhesion"/>
</dbReference>
<evidence type="ECO:0000259" key="6">
    <source>
        <dbReference type="Pfam" id="PF02837"/>
    </source>
</evidence>
<evidence type="ECO:0000256" key="3">
    <source>
        <dbReference type="ARBA" id="ARBA00023295"/>
    </source>
</evidence>
<keyword evidence="2 9" id="KW-0378">Hydrolase</keyword>
<protein>
    <submittedName>
        <fullName evidence="9">Glycoside hydrolase</fullName>
    </submittedName>
</protein>
<accession>A0ABX3P0J5</accession>
<dbReference type="PRINTS" id="PR00132">
    <property type="entry name" value="GLHYDRLASE2"/>
</dbReference>
<sequence length="805" mass="89678">MQRSRYSLLVISILFCQYSLFAQSARMREDFDNNWTFHLGEAANAKASEFDDASWRKLNLPHDWSIELPFDSTSPTNNSGGCLRGGLGWYRKTFTVPATDKGKIIFIDFDGVYRNSEVFINGHSLGMRPNGFISFRYELSQFLNYGGKNVIAVKVDNSQQPNSRWYSGSGIYRNVWLVKTGTTNIENWGTYVTTPSVSASSAKVTVTTSLTGTGEYCDVTTTILNAAGAPVGTQTQKGLHIGSLQTLPQTFSIGSPVLWSLENPYLYKAVTKVMSKGKLTDEYTTNFGIRSYKFDVDKGFFLNGKQVKIVGVCNHHDLGCLGTAINTRALERQLQILKGMGVNGIRTSHNPPAPELLDLCDKMGFIVMDEAFDMWKHRKVDFDYSKDFDEWYKQDLKDQVLRDRNHPSVFIWSLGNEIPEQHGKDGDTTGMALLREMQRIVRSLDDRPTVTANNHTDDNNQLLKSGIADLIGYNYNQGIWMPEHVQKKWGRKPFIVTESVSALQSRGHYDQPSDSMRVWPQRWDAPLKGANADFTCSAYENCYTPWGSSHLTTLKAFLKYESVSGMFVWTGFDYIGEPTPYPWPARSSYFGIVDLAGFPKDVYYLYQSLFTTKNVLHLFPHWNWKPGQTIDMWAYYNNADEVELFINGKSQGIRKKTGDDLYVMWRVPFEAGKVEAISKKNGKAVATQVIKTAGEPAKLIVQADRSAIKGDGKDLSFVTVKVVDAAGNLVPDAANEIQFKVSGAGFIAGVDNGCQTSLESFKGSQHKAFNGLCLAVVQSNGKPGVIKLQAQAAGLAGASIDITGK</sequence>
<dbReference type="SUPFAM" id="SSF49303">
    <property type="entry name" value="beta-Galactosidase/glucuronidase domain"/>
    <property type="match status" value="1"/>
</dbReference>
<dbReference type="InterPro" id="IPR017853">
    <property type="entry name" value="GH"/>
</dbReference>
<reference evidence="9 10" key="1">
    <citation type="submission" date="2016-04" db="EMBL/GenBank/DDBJ databases">
        <authorList>
            <person name="Chen L."/>
            <person name="Zhuang W."/>
            <person name="Wang G."/>
        </authorList>
    </citation>
    <scope>NUCLEOTIDE SEQUENCE [LARGE SCALE GENOMIC DNA]</scope>
    <source>
        <strain evidence="10">GR20</strain>
    </source>
</reference>
<organism evidence="9 10">
    <name type="scientific">Niastella koreensis</name>
    <dbReference type="NCBI Taxonomy" id="354356"/>
    <lineage>
        <taxon>Bacteria</taxon>
        <taxon>Pseudomonadati</taxon>
        <taxon>Bacteroidota</taxon>
        <taxon>Chitinophagia</taxon>
        <taxon>Chitinophagales</taxon>
        <taxon>Chitinophagaceae</taxon>
        <taxon>Niastella</taxon>
    </lineage>
</organism>
<dbReference type="InterPro" id="IPR032311">
    <property type="entry name" value="DUF4982"/>
</dbReference>
<dbReference type="Pfam" id="PF16355">
    <property type="entry name" value="DUF4982"/>
    <property type="match status" value="1"/>
</dbReference>
<dbReference type="RefSeq" id="WP_014220311.1">
    <property type="nucleotide sequence ID" value="NZ_LWBO01000004.1"/>
</dbReference>
<dbReference type="SUPFAM" id="SSF51445">
    <property type="entry name" value="(Trans)glycosidases"/>
    <property type="match status" value="1"/>
</dbReference>
<dbReference type="PANTHER" id="PTHR42732:SF1">
    <property type="entry name" value="BETA-MANNOSIDASE"/>
    <property type="match status" value="1"/>
</dbReference>
<dbReference type="Gene3D" id="2.60.120.260">
    <property type="entry name" value="Galactose-binding domain-like"/>
    <property type="match status" value="1"/>
</dbReference>
<evidence type="ECO:0000259" key="7">
    <source>
        <dbReference type="Pfam" id="PF16355"/>
    </source>
</evidence>
<evidence type="ECO:0000256" key="2">
    <source>
        <dbReference type="ARBA" id="ARBA00022801"/>
    </source>
</evidence>
<dbReference type="InterPro" id="IPR006104">
    <property type="entry name" value="Glyco_hydro_2_N"/>
</dbReference>
<evidence type="ECO:0000259" key="4">
    <source>
        <dbReference type="Pfam" id="PF00703"/>
    </source>
</evidence>
<evidence type="ECO:0000259" key="8">
    <source>
        <dbReference type="Pfam" id="PF18565"/>
    </source>
</evidence>
<feature type="domain" description="Glycoside hydrolase family 2 catalytic" evidence="5">
    <location>
        <begin position="297"/>
        <end position="515"/>
    </location>
</feature>